<gene>
    <name evidence="1" type="ORF">B7463_g7062</name>
</gene>
<dbReference type="AlphaFoldDB" id="A0A3E2H7V9"/>
<dbReference type="Proteomes" id="UP000258309">
    <property type="component" value="Unassembled WGS sequence"/>
</dbReference>
<reference evidence="1 2" key="1">
    <citation type="submission" date="2018-05" db="EMBL/GenBank/DDBJ databases">
        <title>Draft genome sequence of Scytalidium lignicola DSM 105466, a ubiquitous saprotrophic fungus.</title>
        <authorList>
            <person name="Buettner E."/>
            <person name="Gebauer A.M."/>
            <person name="Hofrichter M."/>
            <person name="Liers C."/>
            <person name="Kellner H."/>
        </authorList>
    </citation>
    <scope>NUCLEOTIDE SEQUENCE [LARGE SCALE GENOMIC DNA]</scope>
    <source>
        <strain evidence="1 2">DSM 105466</strain>
    </source>
</reference>
<feature type="non-terminal residue" evidence="1">
    <location>
        <position position="185"/>
    </location>
</feature>
<dbReference type="GO" id="GO:0003824">
    <property type="term" value="F:catalytic activity"/>
    <property type="evidence" value="ECO:0007669"/>
    <property type="project" value="InterPro"/>
</dbReference>
<name>A0A3E2H7V9_SCYLI</name>
<evidence type="ECO:0000313" key="2">
    <source>
        <dbReference type="Proteomes" id="UP000258309"/>
    </source>
</evidence>
<dbReference type="EMBL" id="NCSJ02000134">
    <property type="protein sequence ID" value="RFU29272.1"/>
    <property type="molecule type" value="Genomic_DNA"/>
</dbReference>
<dbReference type="Pfam" id="PF13714">
    <property type="entry name" value="PEP_mutase"/>
    <property type="match status" value="1"/>
</dbReference>
<accession>A0A3E2H7V9</accession>
<sequence>MKLFKSRKFNNKEYSRFGCRDIYVYQDETIIVEMIYCNGIGHAGMKRFALETDCEYNRTSFAVVIAVGVDDDDLTLEDNLHAISKAARVIARSGKSETILLTADLQNGYEKLSEIIRAVIKPGVMRINLEDTDIINGEKKLVDIKEQVKRISTVLEIAKELGVLDFVVNARTDCVMHGGTIEEAY</sequence>
<dbReference type="Gene3D" id="3.20.20.60">
    <property type="entry name" value="Phosphoenolpyruvate-binding domains"/>
    <property type="match status" value="1"/>
</dbReference>
<feature type="non-terminal residue" evidence="1">
    <location>
        <position position="1"/>
    </location>
</feature>
<keyword evidence="2" id="KW-1185">Reference proteome</keyword>
<dbReference type="InterPro" id="IPR015813">
    <property type="entry name" value="Pyrv/PenolPyrv_kinase-like_dom"/>
</dbReference>
<protein>
    <submittedName>
        <fullName evidence="1">Uncharacterized protein</fullName>
    </submittedName>
</protein>
<evidence type="ECO:0000313" key="1">
    <source>
        <dbReference type="EMBL" id="RFU29272.1"/>
    </source>
</evidence>
<dbReference type="SUPFAM" id="SSF51621">
    <property type="entry name" value="Phosphoenolpyruvate/pyruvate domain"/>
    <property type="match status" value="1"/>
</dbReference>
<proteinExistence type="predicted"/>
<organism evidence="1 2">
    <name type="scientific">Scytalidium lignicola</name>
    <name type="common">Hyphomycete</name>
    <dbReference type="NCBI Taxonomy" id="5539"/>
    <lineage>
        <taxon>Eukaryota</taxon>
        <taxon>Fungi</taxon>
        <taxon>Dikarya</taxon>
        <taxon>Ascomycota</taxon>
        <taxon>Pezizomycotina</taxon>
        <taxon>Leotiomycetes</taxon>
        <taxon>Leotiomycetes incertae sedis</taxon>
        <taxon>Scytalidium</taxon>
    </lineage>
</organism>
<dbReference type="OrthoDB" id="429143at2759"/>
<dbReference type="InterPro" id="IPR040442">
    <property type="entry name" value="Pyrv_kinase-like_dom_sf"/>
</dbReference>
<comment type="caution">
    <text evidence="1">The sequence shown here is derived from an EMBL/GenBank/DDBJ whole genome shotgun (WGS) entry which is preliminary data.</text>
</comment>